<gene>
    <name evidence="2" type="ORF">IWT5_01279</name>
</gene>
<feature type="chain" id="PRO_5038916758" description="D-alanyl-D-alanine carboxypeptidase" evidence="1">
    <location>
        <begin position="20"/>
        <end position="468"/>
    </location>
</feature>
<feature type="signal peptide" evidence="1">
    <location>
        <begin position="1"/>
        <end position="19"/>
    </location>
</feature>
<dbReference type="OrthoDB" id="2273520at2"/>
<evidence type="ECO:0000256" key="1">
    <source>
        <dbReference type="SAM" id="SignalP"/>
    </source>
</evidence>
<evidence type="ECO:0008006" key="4">
    <source>
        <dbReference type="Google" id="ProtNLM"/>
    </source>
</evidence>
<organism evidence="2 3">
    <name type="scientific">Secundilactobacillus silagincola</name>
    <dbReference type="NCBI Taxonomy" id="1714681"/>
    <lineage>
        <taxon>Bacteria</taxon>
        <taxon>Bacillati</taxon>
        <taxon>Bacillota</taxon>
        <taxon>Bacilli</taxon>
        <taxon>Lactobacillales</taxon>
        <taxon>Lactobacillaceae</taxon>
        <taxon>Secundilactobacillus</taxon>
    </lineage>
</organism>
<comment type="caution">
    <text evidence="2">The sequence shown here is derived from an EMBL/GenBank/DDBJ whole genome shotgun (WGS) entry which is preliminary data.</text>
</comment>
<keyword evidence="3" id="KW-1185">Reference proteome</keyword>
<accession>A0A1Z5J2J6</accession>
<name>A0A1Z5J2J6_9LACO</name>
<proteinExistence type="predicted"/>
<keyword evidence="1" id="KW-0732">Signal</keyword>
<evidence type="ECO:0000313" key="2">
    <source>
        <dbReference type="EMBL" id="GAX08126.1"/>
    </source>
</evidence>
<reference evidence="2 3" key="1">
    <citation type="submission" date="2015-11" db="EMBL/GenBank/DDBJ databases">
        <title>Draft genome sequences of new species of the genus Lactobacillus isolated from orchardgrass silage.</title>
        <authorList>
            <person name="Tohno M."/>
            <person name="Tanizawa Y."/>
            <person name="Arita M."/>
        </authorList>
    </citation>
    <scope>NUCLEOTIDE SEQUENCE [LARGE SCALE GENOMIC DNA]</scope>
    <source>
        <strain evidence="2 3">IWT5</strain>
    </source>
</reference>
<protein>
    <recommendedName>
        <fullName evidence="4">D-alanyl-D-alanine carboxypeptidase</fullName>
    </recommendedName>
</protein>
<dbReference type="Proteomes" id="UP000223370">
    <property type="component" value="Unassembled WGS sequence"/>
</dbReference>
<evidence type="ECO:0000313" key="3">
    <source>
        <dbReference type="Proteomes" id="UP000223370"/>
    </source>
</evidence>
<dbReference type="AlphaFoldDB" id="A0A1Z5J2J6"/>
<dbReference type="RefSeq" id="WP_098824595.1">
    <property type="nucleotide sequence ID" value="NZ_BCMJ01000004.1"/>
</dbReference>
<dbReference type="EMBL" id="BCMJ01000004">
    <property type="protein sequence ID" value="GAX08126.1"/>
    <property type="molecule type" value="Genomic_DNA"/>
</dbReference>
<sequence precursor="true">MNRKLLISTAALIAGLGIAYSSLQTPTASASYRVVKRTEDNAPFSTFYLKNKHSNAYMWNLSHTKKSHNLKNYPHTTWSRTSTVTLQSGKKRSIYYQVSNGRYNGYVWHGYFKAGQNPDVSYRTNSDKEVVYSSIPKRDWSQVGSETDYTLKKPQLTGLSSYSAYAKKPTTSQINKVVAFIKASNNAAGITGTGSLAPDHDGDPTYNGWQNFRIVMRPISSSKSKTMVPYVEYMTNNVIDEGTGNSYSGSEWETAGTFKAFYDAASAISVKSYDSNKQPSDTGTVIFTPISYALPSYAVEDPYFYTQADKIYTLAKGSLSVVQNGTQLEYVKTANILKFPNQIVYRNGIAYGLADPTRTAVNINHSKATHYRQIDPNFTSPAFNDDVYRNGQWTQNFSVVLDEDWAENVNGGMALKPATIMLTQPSTDPDRIPDFNPPYPVAMGTTTADANTLRNLYAPSSVWAKYLK</sequence>